<comment type="caution">
    <text evidence="2">The sequence shown here is derived from an EMBL/GenBank/DDBJ whole genome shotgun (WGS) entry which is preliminary data.</text>
</comment>
<name>A0AAE2ZL37_9HYPH</name>
<gene>
    <name evidence="2" type="ORF">K1W69_04745</name>
</gene>
<accession>A0AAE2ZL37</accession>
<organism evidence="2 3">
    <name type="scientific">Flavimaribacter sediminis</name>
    <dbReference type="NCBI Taxonomy" id="2865987"/>
    <lineage>
        <taxon>Bacteria</taxon>
        <taxon>Pseudomonadati</taxon>
        <taxon>Pseudomonadota</taxon>
        <taxon>Alphaproteobacteria</taxon>
        <taxon>Hyphomicrobiales</taxon>
        <taxon>Rhizobiaceae</taxon>
        <taxon>Flavimaribacter</taxon>
    </lineage>
</organism>
<dbReference type="AlphaFoldDB" id="A0AAE2ZL37"/>
<evidence type="ECO:0000313" key="2">
    <source>
        <dbReference type="EMBL" id="MBW8636490.1"/>
    </source>
</evidence>
<proteinExistence type="predicted"/>
<feature type="transmembrane region" description="Helical" evidence="1">
    <location>
        <begin position="47"/>
        <end position="65"/>
    </location>
</feature>
<evidence type="ECO:0000313" key="3">
    <source>
        <dbReference type="Proteomes" id="UP001196509"/>
    </source>
</evidence>
<feature type="transmembrane region" description="Helical" evidence="1">
    <location>
        <begin position="12"/>
        <end position="35"/>
    </location>
</feature>
<keyword evidence="1" id="KW-1133">Transmembrane helix</keyword>
<keyword evidence="1" id="KW-0812">Transmembrane</keyword>
<dbReference type="RefSeq" id="WP_220227172.1">
    <property type="nucleotide sequence ID" value="NZ_JAICBX010000001.1"/>
</dbReference>
<feature type="transmembrane region" description="Helical" evidence="1">
    <location>
        <begin position="139"/>
        <end position="156"/>
    </location>
</feature>
<feature type="transmembrane region" description="Helical" evidence="1">
    <location>
        <begin position="77"/>
        <end position="103"/>
    </location>
</feature>
<keyword evidence="3" id="KW-1185">Reference proteome</keyword>
<dbReference type="EMBL" id="JAICBX010000001">
    <property type="protein sequence ID" value="MBW8636490.1"/>
    <property type="molecule type" value="Genomic_DNA"/>
</dbReference>
<dbReference type="Proteomes" id="UP001196509">
    <property type="component" value="Unassembled WGS sequence"/>
</dbReference>
<feature type="transmembrane region" description="Helical" evidence="1">
    <location>
        <begin position="115"/>
        <end position="134"/>
    </location>
</feature>
<sequence length="160" mass="17295">MDRRNRQPSIGALAIGSLLWGTAMAVTVLIDLRFWLDGHTLNTNGLVALYFAGGLAGFSPARLIARRIAAEKPFTARVSASFLCLVILTIAATAIVFAISFQYSNGYYHPSAIGWMWPFYIAASGIAASFQFLVMGSRYFLPTGIPLLALASYALAKALR</sequence>
<evidence type="ECO:0000256" key="1">
    <source>
        <dbReference type="SAM" id="Phobius"/>
    </source>
</evidence>
<keyword evidence="1" id="KW-0472">Membrane</keyword>
<protein>
    <submittedName>
        <fullName evidence="2">Uncharacterized protein</fullName>
    </submittedName>
</protein>
<reference evidence="2" key="1">
    <citation type="submission" date="2021-08" db="EMBL/GenBank/DDBJ databases">
        <title>Hoeflea bacterium WL0058 sp. nov., isolated from the sediment.</title>
        <authorList>
            <person name="Wang L."/>
            <person name="Zhang D."/>
        </authorList>
    </citation>
    <scope>NUCLEOTIDE SEQUENCE</scope>
    <source>
        <strain evidence="2">WL0058</strain>
    </source>
</reference>